<keyword evidence="2" id="KW-1003">Cell membrane</keyword>
<keyword evidence="5 7" id="KW-0472">Membrane</keyword>
<evidence type="ECO:0000313" key="10">
    <source>
        <dbReference type="Proteomes" id="UP000294911"/>
    </source>
</evidence>
<reference evidence="9 10" key="1">
    <citation type="submission" date="2019-03" db="EMBL/GenBank/DDBJ databases">
        <title>Genomic Encyclopedia of Type Strains, Phase IV (KMG-IV): sequencing the most valuable type-strain genomes for metagenomic binning, comparative biology and taxonomic classification.</title>
        <authorList>
            <person name="Goeker M."/>
        </authorList>
    </citation>
    <scope>NUCLEOTIDE SEQUENCE [LARGE SCALE GENOMIC DNA]</scope>
    <source>
        <strain evidence="9 10">DSM 45765</strain>
    </source>
</reference>
<dbReference type="GO" id="GO:0005886">
    <property type="term" value="C:plasma membrane"/>
    <property type="evidence" value="ECO:0007669"/>
    <property type="project" value="UniProtKB-SubCell"/>
</dbReference>
<dbReference type="RefSeq" id="WP_132878688.1">
    <property type="nucleotide sequence ID" value="NZ_SLXQ01000009.1"/>
</dbReference>
<evidence type="ECO:0000256" key="5">
    <source>
        <dbReference type="ARBA" id="ARBA00023136"/>
    </source>
</evidence>
<gene>
    <name evidence="9" type="ORF">EV191_109231</name>
</gene>
<comment type="subcellular location">
    <subcellularLocation>
        <location evidence="1">Cell membrane</location>
        <topology evidence="1">Single-pass membrane protein</topology>
    </subcellularLocation>
</comment>
<feature type="transmembrane region" description="Helical" evidence="7">
    <location>
        <begin position="221"/>
        <end position="240"/>
    </location>
</feature>
<dbReference type="AlphaFoldDB" id="A0A4R2QKM7"/>
<dbReference type="PANTHER" id="PTHR33885">
    <property type="entry name" value="PHAGE SHOCK PROTEIN C"/>
    <property type="match status" value="1"/>
</dbReference>
<organism evidence="9 10">
    <name type="scientific">Tamaricihabitans halophyticus</name>
    <dbReference type="NCBI Taxonomy" id="1262583"/>
    <lineage>
        <taxon>Bacteria</taxon>
        <taxon>Bacillati</taxon>
        <taxon>Actinomycetota</taxon>
        <taxon>Actinomycetes</taxon>
        <taxon>Pseudonocardiales</taxon>
        <taxon>Pseudonocardiaceae</taxon>
        <taxon>Tamaricihabitans</taxon>
    </lineage>
</organism>
<dbReference type="OrthoDB" id="3208990at2"/>
<protein>
    <submittedName>
        <fullName evidence="9">Phage shock protein C (PspC) family protein</fullName>
    </submittedName>
</protein>
<keyword evidence="3 7" id="KW-0812">Transmembrane</keyword>
<feature type="transmembrane region" description="Helical" evidence="7">
    <location>
        <begin position="50"/>
        <end position="77"/>
    </location>
</feature>
<feature type="transmembrane region" description="Helical" evidence="7">
    <location>
        <begin position="276"/>
        <end position="295"/>
    </location>
</feature>
<feature type="compositionally biased region" description="Gly residues" evidence="6">
    <location>
        <begin position="168"/>
        <end position="179"/>
    </location>
</feature>
<dbReference type="Proteomes" id="UP000294911">
    <property type="component" value="Unassembled WGS sequence"/>
</dbReference>
<feature type="region of interest" description="Disordered" evidence="6">
    <location>
        <begin position="162"/>
        <end position="187"/>
    </location>
</feature>
<evidence type="ECO:0000256" key="3">
    <source>
        <dbReference type="ARBA" id="ARBA00022692"/>
    </source>
</evidence>
<dbReference type="InterPro" id="IPR052027">
    <property type="entry name" value="PspC"/>
</dbReference>
<evidence type="ECO:0000256" key="1">
    <source>
        <dbReference type="ARBA" id="ARBA00004162"/>
    </source>
</evidence>
<feature type="transmembrane region" description="Helical" evidence="7">
    <location>
        <begin position="116"/>
        <end position="140"/>
    </location>
</feature>
<comment type="caution">
    <text evidence="9">The sequence shown here is derived from an EMBL/GenBank/DDBJ whole genome shotgun (WGS) entry which is preliminary data.</text>
</comment>
<dbReference type="Pfam" id="PF04024">
    <property type="entry name" value="PspC"/>
    <property type="match status" value="1"/>
</dbReference>
<evidence type="ECO:0000313" key="9">
    <source>
        <dbReference type="EMBL" id="TCP49409.1"/>
    </source>
</evidence>
<dbReference type="InterPro" id="IPR007168">
    <property type="entry name" value="Phageshock_PspC_N"/>
</dbReference>
<name>A0A4R2QKM7_9PSEU</name>
<keyword evidence="10" id="KW-1185">Reference proteome</keyword>
<feature type="transmembrane region" description="Helical" evidence="7">
    <location>
        <begin position="246"/>
        <end position="269"/>
    </location>
</feature>
<keyword evidence="4 7" id="KW-1133">Transmembrane helix</keyword>
<evidence type="ECO:0000256" key="6">
    <source>
        <dbReference type="SAM" id="MobiDB-lite"/>
    </source>
</evidence>
<accession>A0A4R2QKM7</accession>
<evidence type="ECO:0000256" key="2">
    <source>
        <dbReference type="ARBA" id="ARBA00022475"/>
    </source>
</evidence>
<dbReference type="EMBL" id="SLXQ01000009">
    <property type="protein sequence ID" value="TCP49409.1"/>
    <property type="molecule type" value="Genomic_DNA"/>
</dbReference>
<feature type="domain" description="Phage shock protein PspC N-terminal" evidence="8">
    <location>
        <begin position="24"/>
        <end position="80"/>
    </location>
</feature>
<evidence type="ECO:0000256" key="7">
    <source>
        <dbReference type="SAM" id="Phobius"/>
    </source>
</evidence>
<evidence type="ECO:0000259" key="8">
    <source>
        <dbReference type="Pfam" id="PF04024"/>
    </source>
</evidence>
<proteinExistence type="predicted"/>
<dbReference type="PANTHER" id="PTHR33885:SF3">
    <property type="entry name" value="PHAGE SHOCK PROTEIN C"/>
    <property type="match status" value="1"/>
</dbReference>
<sequence>MSKTRESSNPPGFEATVRDFWVSRPRRPHQGRKIAGVAEGIGRRYGIDPVIVRVALAVGAFFGGSGALVYLLGWLLLPDERDEASAVEALFGKGTSSTGHGFTVLLLLGLFPVGGWAFSSGAVLNGFVGLALAAAALFLLHRSRGQLRRPAVTTYQEASMSSATAGPAMGGPTMGGGGSPAHSAGQEWDPLGADPRGWDMPAPVPVPVEPDPEPPRRKSRIGVATLGATLLAGGSGVVLHQLGVGWFTPAHIIGIMLGVLGIGMVASAFAGAGRGLIWLAIPLSAAGLVLSSIPLDAFRGGMGDLNERPTTLGQVQDSYERSIGSMLVDFSGLPDSGNVRSNLSVGTGALNVVVPEDATVNVTCSSGAGSMSCLGEGYQGLGAERTVTDNGSSDLTIDLDVEVGMGDLVVRRG</sequence>
<evidence type="ECO:0000256" key="4">
    <source>
        <dbReference type="ARBA" id="ARBA00022989"/>
    </source>
</evidence>